<dbReference type="Pfam" id="PF04851">
    <property type="entry name" value="ResIII"/>
    <property type="match status" value="1"/>
</dbReference>
<evidence type="ECO:0000313" key="4">
    <source>
        <dbReference type="Proteomes" id="UP001595789"/>
    </source>
</evidence>
<dbReference type="PROSITE" id="PS51194">
    <property type="entry name" value="HELICASE_CTER"/>
    <property type="match status" value="1"/>
</dbReference>
<dbReference type="InterPro" id="IPR001650">
    <property type="entry name" value="Helicase_C-like"/>
</dbReference>
<protein>
    <submittedName>
        <fullName evidence="3">DEAD/DEAH box helicase</fullName>
        <ecNumber evidence="3">3.6.4.-</ecNumber>
    </submittedName>
</protein>
<dbReference type="InterPro" id="IPR006935">
    <property type="entry name" value="Helicase/UvrB_N"/>
</dbReference>
<feature type="domain" description="Helicase C-terminal" evidence="2">
    <location>
        <begin position="246"/>
        <end position="411"/>
    </location>
</feature>
<dbReference type="EMBL" id="JBHSBW010000013">
    <property type="protein sequence ID" value="MFC4213036.1"/>
    <property type="molecule type" value="Genomic_DNA"/>
</dbReference>
<dbReference type="GO" id="GO:0004386">
    <property type="term" value="F:helicase activity"/>
    <property type="evidence" value="ECO:0007669"/>
    <property type="project" value="UniProtKB-KW"/>
</dbReference>
<keyword evidence="3" id="KW-0067">ATP-binding</keyword>
<dbReference type="Gene3D" id="3.40.50.300">
    <property type="entry name" value="P-loop containing nucleotide triphosphate hydrolases"/>
    <property type="match status" value="2"/>
</dbReference>
<dbReference type="RefSeq" id="WP_378987703.1">
    <property type="nucleotide sequence ID" value="NZ_JBHSBW010000013.1"/>
</dbReference>
<gene>
    <name evidence="3" type="ORF">ACFOWA_17705</name>
</gene>
<sequence length="522" mass="59352">MNKTFPLLQGYRIMQIPFQSSEQKRKNSLYPYQENDIEVLFEKLSNGGNNHRVLYQLATGGGKTVIFSEIANRYTQKYKKRVIVLTHRHELCKQTSNALKVTGVNNKMINSAVKRIAKKELYECYVAMVETLKNRINDGLIGTENVGLVIIDEAHHNSFHKLLGKFPNASVIGVTATPFSADVNLPMKQFYHELVIGEPIGALIEQGFLAKPHTYGYDVELNTLTRGINGDFTVRSSDELYASEVMLELLLHAYKEHSLGKKTLIFNNGIFTSRKVFELFSAAGLPIRHLDNKTDAASRVEILKWFKKSKGAILTSVSILTTGFDEPSVQSVILNRATTSLTLYHQMIGRGARKLPGKKKFNIIDLGNNTERFGEWDEPIDWKHVFENPEIYHHTLNKSVEDIHQMPAEMRTRFSNSKEISFDVLSAHQAAIENGKKAKTVLRDSIHQHALMCANNADSVCTAMELFEVLDKEINWRIKQYGKCIGTVSKNYIKWLGEDYRVRVKVLIEKIMSRRALMRTAV</sequence>
<keyword evidence="3" id="KW-0347">Helicase</keyword>
<evidence type="ECO:0000259" key="2">
    <source>
        <dbReference type="PROSITE" id="PS51194"/>
    </source>
</evidence>
<dbReference type="InterPro" id="IPR050742">
    <property type="entry name" value="Helicase_Restrict-Modif_Enz"/>
</dbReference>
<dbReference type="Proteomes" id="UP001595789">
    <property type="component" value="Unassembled WGS sequence"/>
</dbReference>
<keyword evidence="3" id="KW-0547">Nucleotide-binding</keyword>
<proteinExistence type="predicted"/>
<name>A0ABV8PFB0_9SPHI</name>
<dbReference type="InterPro" id="IPR014001">
    <property type="entry name" value="Helicase_ATP-bd"/>
</dbReference>
<dbReference type="SUPFAM" id="SSF52540">
    <property type="entry name" value="P-loop containing nucleoside triphosphate hydrolases"/>
    <property type="match status" value="1"/>
</dbReference>
<dbReference type="SMART" id="SM00487">
    <property type="entry name" value="DEXDc"/>
    <property type="match status" value="1"/>
</dbReference>
<dbReference type="PANTHER" id="PTHR47396">
    <property type="entry name" value="TYPE I RESTRICTION ENZYME ECOKI R PROTEIN"/>
    <property type="match status" value="1"/>
</dbReference>
<dbReference type="SMART" id="SM00490">
    <property type="entry name" value="HELICc"/>
    <property type="match status" value="1"/>
</dbReference>
<dbReference type="PROSITE" id="PS51192">
    <property type="entry name" value="HELICASE_ATP_BIND_1"/>
    <property type="match status" value="1"/>
</dbReference>
<organism evidence="3 4">
    <name type="scientific">Pedobacter lithocola</name>
    <dbReference type="NCBI Taxonomy" id="1908239"/>
    <lineage>
        <taxon>Bacteria</taxon>
        <taxon>Pseudomonadati</taxon>
        <taxon>Bacteroidota</taxon>
        <taxon>Sphingobacteriia</taxon>
        <taxon>Sphingobacteriales</taxon>
        <taxon>Sphingobacteriaceae</taxon>
        <taxon>Pedobacter</taxon>
    </lineage>
</organism>
<comment type="caution">
    <text evidence="3">The sequence shown here is derived from an EMBL/GenBank/DDBJ whole genome shotgun (WGS) entry which is preliminary data.</text>
</comment>
<dbReference type="GO" id="GO:0016787">
    <property type="term" value="F:hydrolase activity"/>
    <property type="evidence" value="ECO:0007669"/>
    <property type="project" value="UniProtKB-KW"/>
</dbReference>
<evidence type="ECO:0000313" key="3">
    <source>
        <dbReference type="EMBL" id="MFC4213036.1"/>
    </source>
</evidence>
<reference evidence="4" key="1">
    <citation type="journal article" date="2019" name="Int. J. Syst. Evol. Microbiol.">
        <title>The Global Catalogue of Microorganisms (GCM) 10K type strain sequencing project: providing services to taxonomists for standard genome sequencing and annotation.</title>
        <authorList>
            <consortium name="The Broad Institute Genomics Platform"/>
            <consortium name="The Broad Institute Genome Sequencing Center for Infectious Disease"/>
            <person name="Wu L."/>
            <person name="Ma J."/>
        </authorList>
    </citation>
    <scope>NUCLEOTIDE SEQUENCE [LARGE SCALE GENOMIC DNA]</scope>
    <source>
        <strain evidence="4">CCM 8691</strain>
    </source>
</reference>
<dbReference type="EC" id="3.6.4.-" evidence="3"/>
<keyword evidence="4" id="KW-1185">Reference proteome</keyword>
<keyword evidence="3" id="KW-0378">Hydrolase</keyword>
<dbReference type="InterPro" id="IPR027417">
    <property type="entry name" value="P-loop_NTPase"/>
</dbReference>
<dbReference type="PANTHER" id="PTHR47396:SF1">
    <property type="entry name" value="ATP-DEPENDENT HELICASE IRC3-RELATED"/>
    <property type="match status" value="1"/>
</dbReference>
<dbReference type="Pfam" id="PF00271">
    <property type="entry name" value="Helicase_C"/>
    <property type="match status" value="1"/>
</dbReference>
<feature type="domain" description="Helicase ATP-binding" evidence="1">
    <location>
        <begin position="44"/>
        <end position="196"/>
    </location>
</feature>
<accession>A0ABV8PFB0</accession>
<evidence type="ECO:0000259" key="1">
    <source>
        <dbReference type="PROSITE" id="PS51192"/>
    </source>
</evidence>